<accession>A0A0G2GCY9</accession>
<feature type="region of interest" description="Disordered" evidence="1">
    <location>
        <begin position="192"/>
        <end position="211"/>
    </location>
</feature>
<dbReference type="EMBL" id="LCWF01000084">
    <property type="protein sequence ID" value="KKY21518.1"/>
    <property type="molecule type" value="Genomic_DNA"/>
</dbReference>
<keyword evidence="3" id="KW-1185">Reference proteome</keyword>
<evidence type="ECO:0000313" key="3">
    <source>
        <dbReference type="Proteomes" id="UP000053317"/>
    </source>
</evidence>
<reference evidence="2 3" key="2">
    <citation type="submission" date="2015-05" db="EMBL/GenBank/DDBJ databases">
        <authorList>
            <person name="Morales-Cruz A."/>
            <person name="Amrine K.C."/>
            <person name="Cantu D."/>
        </authorList>
    </citation>
    <scope>NUCLEOTIDE SEQUENCE [LARGE SCALE GENOMIC DNA]</scope>
    <source>
        <strain evidence="2">UCRPC4</strain>
    </source>
</reference>
<feature type="region of interest" description="Disordered" evidence="1">
    <location>
        <begin position="1"/>
        <end position="32"/>
    </location>
</feature>
<dbReference type="Proteomes" id="UP000053317">
    <property type="component" value="Unassembled WGS sequence"/>
</dbReference>
<gene>
    <name evidence="2" type="ORF">UCRPC4_g03622</name>
</gene>
<sequence>MSGALKESDESVTTFTITCGQEPPEPDFESYRPIEEDLGEDKDFFVAAALPVLKRDSDDTTALEISPSRSVSIAHTVSKVDDQYKDVIRMDIITAAKELARYLFQHREKQASFLVELIQRPISGVILDNQVNVKDMVVLRLVSPIQKPIHLPRDFLSNNLGTCPTCGRPSERLYDSAKSPIAFVATPDIDQAQEDQSEQACEVPTDANSEEDWIRPEVDINGTEDSINWDWDSD</sequence>
<name>A0A0G2GCY9_PHACM</name>
<evidence type="ECO:0000256" key="1">
    <source>
        <dbReference type="SAM" id="MobiDB-lite"/>
    </source>
</evidence>
<dbReference type="AlphaFoldDB" id="A0A0G2GCY9"/>
<reference evidence="2 3" key="1">
    <citation type="submission" date="2015-05" db="EMBL/GenBank/DDBJ databases">
        <title>Distinctive expansion of gene families associated with plant cell wall degradation and secondary metabolism in the genomes of grapevine trunk pathogens.</title>
        <authorList>
            <person name="Lawrence D.P."/>
            <person name="Travadon R."/>
            <person name="Rolshausen P.E."/>
            <person name="Baumgartner K."/>
        </authorList>
    </citation>
    <scope>NUCLEOTIDE SEQUENCE [LARGE SCALE GENOMIC DNA]</scope>
    <source>
        <strain evidence="2">UCRPC4</strain>
    </source>
</reference>
<evidence type="ECO:0000313" key="2">
    <source>
        <dbReference type="EMBL" id="KKY21518.1"/>
    </source>
</evidence>
<proteinExistence type="predicted"/>
<comment type="caution">
    <text evidence="2">The sequence shown here is derived from an EMBL/GenBank/DDBJ whole genome shotgun (WGS) entry which is preliminary data.</text>
</comment>
<organism evidence="2 3">
    <name type="scientific">Phaeomoniella chlamydospora</name>
    <name type="common">Phaeoacremonium chlamydosporum</name>
    <dbReference type="NCBI Taxonomy" id="158046"/>
    <lineage>
        <taxon>Eukaryota</taxon>
        <taxon>Fungi</taxon>
        <taxon>Dikarya</taxon>
        <taxon>Ascomycota</taxon>
        <taxon>Pezizomycotina</taxon>
        <taxon>Eurotiomycetes</taxon>
        <taxon>Chaetothyriomycetidae</taxon>
        <taxon>Phaeomoniellales</taxon>
        <taxon>Phaeomoniellaceae</taxon>
        <taxon>Phaeomoniella</taxon>
    </lineage>
</organism>
<protein>
    <submittedName>
        <fullName evidence="2">Uncharacterized protein</fullName>
    </submittedName>
</protein>